<keyword evidence="3" id="KW-1185">Reference proteome</keyword>
<dbReference type="AlphaFoldDB" id="A0AA96GDH6"/>
<dbReference type="Pfam" id="PF00226">
    <property type="entry name" value="DnaJ"/>
    <property type="match status" value="1"/>
</dbReference>
<dbReference type="RefSeq" id="WP_312646380.1">
    <property type="nucleotide sequence ID" value="NZ_CP116967.1"/>
</dbReference>
<evidence type="ECO:0000259" key="1">
    <source>
        <dbReference type="PROSITE" id="PS50076"/>
    </source>
</evidence>
<dbReference type="InterPro" id="IPR036869">
    <property type="entry name" value="J_dom_sf"/>
</dbReference>
<dbReference type="PANTHER" id="PTHR45090">
    <property type="entry name" value="CHAPERONE PROTEIN DNAJ 20 CHLOROPLASTIC"/>
    <property type="match status" value="1"/>
</dbReference>
<dbReference type="PRINTS" id="PR00625">
    <property type="entry name" value="JDOMAIN"/>
</dbReference>
<feature type="domain" description="J" evidence="1">
    <location>
        <begin position="6"/>
        <end position="73"/>
    </location>
</feature>
<gene>
    <name evidence="2" type="ORF">PP769_07565</name>
</gene>
<dbReference type="PANTHER" id="PTHR45090:SF4">
    <property type="entry name" value="J DOMAIN-CONTAINING PROTEIN"/>
    <property type="match status" value="1"/>
</dbReference>
<dbReference type="SUPFAM" id="SSF46565">
    <property type="entry name" value="Chaperone J-domain"/>
    <property type="match status" value="1"/>
</dbReference>
<dbReference type="Proteomes" id="UP001302719">
    <property type="component" value="Chromosome"/>
</dbReference>
<organism evidence="2 3">
    <name type="scientific">Candidatus Nitrospira allomarina</name>
    <dbReference type="NCBI Taxonomy" id="3020900"/>
    <lineage>
        <taxon>Bacteria</taxon>
        <taxon>Pseudomonadati</taxon>
        <taxon>Nitrospirota</taxon>
        <taxon>Nitrospiria</taxon>
        <taxon>Nitrospirales</taxon>
        <taxon>Nitrospiraceae</taxon>
        <taxon>Nitrospira</taxon>
    </lineage>
</organism>
<name>A0AA96GDH6_9BACT</name>
<dbReference type="InterPro" id="IPR001623">
    <property type="entry name" value="DnaJ_domain"/>
</dbReference>
<dbReference type="EMBL" id="CP116967">
    <property type="protein sequence ID" value="WNM59601.1"/>
    <property type="molecule type" value="Genomic_DNA"/>
</dbReference>
<evidence type="ECO:0000313" key="3">
    <source>
        <dbReference type="Proteomes" id="UP001302719"/>
    </source>
</evidence>
<evidence type="ECO:0000313" key="2">
    <source>
        <dbReference type="EMBL" id="WNM59601.1"/>
    </source>
</evidence>
<proteinExistence type="predicted"/>
<dbReference type="SMART" id="SM00271">
    <property type="entry name" value="DnaJ"/>
    <property type="match status" value="1"/>
</dbReference>
<sequence>MIDGLNYYQILGIPEDALLKEVQSAWRKFVKENHEDVVPQAERQAAKERMFRINEAYAVLSHEEKRADYDNGYMLNGGSKIELVRSRVRRAKDIILRDRSLITREEIKLIESIIDYLDRSTQEKCFVWMADILCERPEMAKHVVTSAFDEQLLGVNTHLLDRLLEKAPYAMTWEKIYLYGEEILGIAGKENKERNYNQLARILCHRLDLAKHFVYPSFQEQASGCESCLLPTLLKLAPNAITQDHFNEYIDTVHSMRWIVYGQLRSYNEQAIAWILKARPDLVRKPEEKPAPKELPLPLRS</sequence>
<accession>A0AA96GDH6</accession>
<dbReference type="PROSITE" id="PS50076">
    <property type="entry name" value="DNAJ_2"/>
    <property type="match status" value="1"/>
</dbReference>
<dbReference type="KEGG" id="nall:PP769_07565"/>
<dbReference type="Gene3D" id="1.10.287.110">
    <property type="entry name" value="DnaJ domain"/>
    <property type="match status" value="1"/>
</dbReference>
<reference evidence="2 3" key="1">
    <citation type="submission" date="2023-01" db="EMBL/GenBank/DDBJ databases">
        <title>Cultivation and genomic characterization of new, ubiquitous marine nitrite-oxidizing bacteria from the Nitrospirales.</title>
        <authorList>
            <person name="Mueller A.J."/>
            <person name="Daebeler A."/>
            <person name="Herbold C.W."/>
            <person name="Kirkegaard R.H."/>
            <person name="Daims H."/>
        </authorList>
    </citation>
    <scope>NUCLEOTIDE SEQUENCE [LARGE SCALE GENOMIC DNA]</scope>
    <source>
        <strain evidence="2 3">VA</strain>
    </source>
</reference>
<protein>
    <submittedName>
        <fullName evidence="2">DnaJ domain-containing protein</fullName>
    </submittedName>
</protein>
<dbReference type="CDD" id="cd06257">
    <property type="entry name" value="DnaJ"/>
    <property type="match status" value="1"/>
</dbReference>
<dbReference type="InterPro" id="IPR053232">
    <property type="entry name" value="DnaJ_C/III_chloroplastic"/>
</dbReference>